<dbReference type="Gene3D" id="3.30.1490.50">
    <property type="match status" value="1"/>
</dbReference>
<dbReference type="PANTHER" id="PTHR11130:SF0">
    <property type="entry name" value="GLUTATHIONE SYNTHETASE"/>
    <property type="match status" value="1"/>
</dbReference>
<comment type="catalytic activity">
    <reaction evidence="13">
        <text>gamma-L-glutamyl-L-cysteine + glycine + ATP = glutathione + ADP + phosphate + H(+)</text>
        <dbReference type="Rhea" id="RHEA:13557"/>
        <dbReference type="ChEBI" id="CHEBI:15378"/>
        <dbReference type="ChEBI" id="CHEBI:30616"/>
        <dbReference type="ChEBI" id="CHEBI:43474"/>
        <dbReference type="ChEBI" id="CHEBI:57305"/>
        <dbReference type="ChEBI" id="CHEBI:57925"/>
        <dbReference type="ChEBI" id="CHEBI:58173"/>
        <dbReference type="ChEBI" id="CHEBI:456216"/>
        <dbReference type="EC" id="6.3.2.3"/>
    </reaction>
    <physiologicalReaction direction="left-to-right" evidence="13">
        <dbReference type="Rhea" id="RHEA:13558"/>
    </physiologicalReaction>
</comment>
<dbReference type="GO" id="GO:0004363">
    <property type="term" value="F:glutathione synthase activity"/>
    <property type="evidence" value="ECO:0007669"/>
    <property type="project" value="UniProtKB-EC"/>
</dbReference>
<evidence type="ECO:0000259" key="15">
    <source>
        <dbReference type="Pfam" id="PF03199"/>
    </source>
</evidence>
<dbReference type="EMBL" id="JAOPHQ010005503">
    <property type="protein sequence ID" value="KAK0134990.1"/>
    <property type="molecule type" value="Genomic_DNA"/>
</dbReference>
<accession>A0AA47NRR9</accession>
<dbReference type="EC" id="6.3.2.3" evidence="4"/>
<keyword evidence="9" id="KW-0547">Nucleotide-binding</keyword>
<dbReference type="Gene3D" id="1.10.1080.10">
    <property type="entry name" value="Glutathione Synthetase, Chain A, domain 3"/>
    <property type="match status" value="1"/>
</dbReference>
<keyword evidence="11" id="KW-0460">Magnesium</keyword>
<comment type="pathway">
    <text evidence="2">Sulfur metabolism; glutathione biosynthesis; glutathione from L-cysteine and L-glutamate: step 2/2.</text>
</comment>
<dbReference type="InterPro" id="IPR037013">
    <property type="entry name" value="GSH-S_sub-bd_sf"/>
</dbReference>
<feature type="domain" description="Glutathione synthase substrate-binding" evidence="15">
    <location>
        <begin position="436"/>
        <end position="481"/>
    </location>
</feature>
<comment type="caution">
    <text evidence="16">The sequence shown here is derived from an EMBL/GenBank/DDBJ whole genome shotgun (WGS) entry which is preliminary data.</text>
</comment>
<evidence type="ECO:0000256" key="7">
    <source>
        <dbReference type="ARBA" id="ARBA00022684"/>
    </source>
</evidence>
<dbReference type="SUPFAM" id="SSF52440">
    <property type="entry name" value="PreATP-grasp domain"/>
    <property type="match status" value="1"/>
</dbReference>
<evidence type="ECO:0000256" key="2">
    <source>
        <dbReference type="ARBA" id="ARBA00004965"/>
    </source>
</evidence>
<dbReference type="InterPro" id="IPR004887">
    <property type="entry name" value="GSH_synth_subst-bd"/>
</dbReference>
<dbReference type="InterPro" id="IPR014049">
    <property type="entry name" value="Glutathione_synthase_N_euk"/>
</dbReference>
<evidence type="ECO:0000256" key="1">
    <source>
        <dbReference type="ARBA" id="ARBA00001946"/>
    </source>
</evidence>
<comment type="similarity">
    <text evidence="3">Belongs to the eukaryotic GSH synthase family.</text>
</comment>
<keyword evidence="6" id="KW-0436">Ligase</keyword>
<evidence type="ECO:0000256" key="11">
    <source>
        <dbReference type="ARBA" id="ARBA00022842"/>
    </source>
</evidence>
<keyword evidence="17" id="KW-1185">Reference proteome</keyword>
<evidence type="ECO:0000256" key="6">
    <source>
        <dbReference type="ARBA" id="ARBA00022598"/>
    </source>
</evidence>
<evidence type="ECO:0000256" key="13">
    <source>
        <dbReference type="ARBA" id="ARBA00048871"/>
    </source>
</evidence>
<evidence type="ECO:0000256" key="9">
    <source>
        <dbReference type="ARBA" id="ARBA00022741"/>
    </source>
</evidence>
<evidence type="ECO:0000313" key="17">
    <source>
        <dbReference type="Proteomes" id="UP001174136"/>
    </source>
</evidence>
<gene>
    <name evidence="16" type="primary">Gss</name>
    <name evidence="16" type="ORF">N1851_029197</name>
</gene>
<dbReference type="InterPro" id="IPR014042">
    <property type="entry name" value="Glutathione_synthase_a-hlx"/>
</dbReference>
<dbReference type="Pfam" id="PF03917">
    <property type="entry name" value="GSH_synth_ATP"/>
    <property type="match status" value="2"/>
</dbReference>
<dbReference type="GO" id="GO:0043295">
    <property type="term" value="F:glutathione binding"/>
    <property type="evidence" value="ECO:0007669"/>
    <property type="project" value="TreeGrafter"/>
</dbReference>
<dbReference type="InterPro" id="IPR014709">
    <property type="entry name" value="Glutathione_synthase_C_euk"/>
</dbReference>
<comment type="cofactor">
    <cofactor evidence="1">
        <name>Mg(2+)</name>
        <dbReference type="ChEBI" id="CHEBI:18420"/>
    </cofactor>
</comment>
<evidence type="ECO:0000256" key="12">
    <source>
        <dbReference type="ARBA" id="ARBA00030403"/>
    </source>
</evidence>
<dbReference type="GO" id="GO:0005829">
    <property type="term" value="C:cytosol"/>
    <property type="evidence" value="ECO:0007669"/>
    <property type="project" value="TreeGrafter"/>
</dbReference>
<keyword evidence="10" id="KW-0067">ATP-binding</keyword>
<reference evidence="16" key="1">
    <citation type="journal article" date="2023" name="Front. Mar. Sci.">
        <title>A new Merluccius polli reference genome to investigate the effects of global change in West African waters.</title>
        <authorList>
            <person name="Mateo J.L."/>
            <person name="Blanco-Fernandez C."/>
            <person name="Garcia-Vazquez E."/>
            <person name="Machado-Schiaffino G."/>
        </authorList>
    </citation>
    <scope>NUCLEOTIDE SEQUENCE</scope>
    <source>
        <strain evidence="16">C29</strain>
        <tissue evidence="16">Fin</tissue>
    </source>
</reference>
<dbReference type="GO" id="GO:0005524">
    <property type="term" value="F:ATP binding"/>
    <property type="evidence" value="ECO:0007669"/>
    <property type="project" value="UniProtKB-KW"/>
</dbReference>
<dbReference type="PANTHER" id="PTHR11130">
    <property type="entry name" value="GLUTATHIONE SYNTHETASE"/>
    <property type="match status" value="1"/>
</dbReference>
<protein>
    <recommendedName>
        <fullName evidence="5">Glutathione synthetase</fullName>
        <ecNumber evidence="4">6.3.2.3</ecNumber>
    </recommendedName>
    <alternativeName>
        <fullName evidence="12">Glutathione synthase</fullName>
    </alternativeName>
</protein>
<dbReference type="InterPro" id="IPR005615">
    <property type="entry name" value="Glutathione_synthase"/>
</dbReference>
<evidence type="ECO:0000256" key="8">
    <source>
        <dbReference type="ARBA" id="ARBA00022723"/>
    </source>
</evidence>
<dbReference type="GO" id="GO:0046872">
    <property type="term" value="F:metal ion binding"/>
    <property type="evidence" value="ECO:0007669"/>
    <property type="project" value="UniProtKB-KW"/>
</dbReference>
<keyword evidence="8" id="KW-0479">Metal-binding</keyword>
<dbReference type="InterPro" id="IPR016185">
    <property type="entry name" value="PreATP-grasp_dom_sf"/>
</dbReference>
<dbReference type="Gene3D" id="3.30.470.20">
    <property type="entry name" value="ATP-grasp fold, B domain"/>
    <property type="match status" value="2"/>
</dbReference>
<sequence length="666" mass="73962">MEQQAVAMELQAVPEEVLADAALVRYLADVAKDTALLNGVLMRTEEEPNSSELVTYAPFTLFPTAVPRGVFEQALAVQTHYNLLVDKISQDTQFLEEALASTAESDDFTGRLFNIYRQTTKEGRSQPIVLGLNRSDYMLDQREGGPAALKQIEINTIAASFGGLASHTPHLHRKSNKDGHTCYNIPKNTERRQKLIKSENPLNPDYVPSLFAYLKPGERQRKINSYSKFEQIQAVKRKRSLTNDLAVVAPSENSSPIDDDGDTSAQEDRDQTADHSYCQEDTVYAESGEACSNGACQTTVRRLTEDCNALRLEVYYLREMVSKLSFSQESFKDNDDMVQDLTGLPSYAKLMVVFTFVSEFLKVGLSGIHVLNVAGLRDHSRRILDNNPAAGLARGLAKAWELYGSERAVVMFLVEDVQRNIMDHRRVENELWSSDGKEVAVVYFRNGYMPQNYPTEQSWEARLLMERSLAIKCPDIGTHLAGTKKVQQVLARPGVLERFFPDRPQVVQQIRDTFAGLYTLDQGPEGDKTVAMAMANPDQFVLKPQREGGGTSALCFGTSCSRGNNIYGSEICQVLEGVKGNSKRMAYILMDKIQARASQNYLLRRGAPLQLSKCLSELGVFGVYVRQGTDMVINECVGHLLRTKSSEHADGGVAAGVAVLDNPLLV</sequence>
<evidence type="ECO:0000256" key="4">
    <source>
        <dbReference type="ARBA" id="ARBA00012214"/>
    </source>
</evidence>
<proteinExistence type="inferred from homology"/>
<dbReference type="Pfam" id="PF03199">
    <property type="entry name" value="GSH_synthase"/>
    <property type="match status" value="1"/>
</dbReference>
<evidence type="ECO:0000256" key="10">
    <source>
        <dbReference type="ARBA" id="ARBA00022840"/>
    </source>
</evidence>
<dbReference type="Gene3D" id="3.40.50.1760">
    <property type="entry name" value="Glutathione synthase, substrate-binding domain superfamily, eukaryotic"/>
    <property type="match status" value="2"/>
</dbReference>
<dbReference type="AlphaFoldDB" id="A0AA47NRR9"/>
<keyword evidence="7" id="KW-0317">Glutathione biosynthesis</keyword>
<dbReference type="Proteomes" id="UP001174136">
    <property type="component" value="Unassembled WGS sequence"/>
</dbReference>
<evidence type="ECO:0000256" key="14">
    <source>
        <dbReference type="SAM" id="MobiDB-lite"/>
    </source>
</evidence>
<dbReference type="SUPFAM" id="SSF56059">
    <property type="entry name" value="Glutathione synthetase ATP-binding domain-like"/>
    <property type="match status" value="2"/>
</dbReference>
<name>A0AA47NRR9_MERPO</name>
<dbReference type="Gene3D" id="3.30.1490.80">
    <property type="match status" value="1"/>
</dbReference>
<evidence type="ECO:0000256" key="3">
    <source>
        <dbReference type="ARBA" id="ARBA00010385"/>
    </source>
</evidence>
<organism evidence="16 17">
    <name type="scientific">Merluccius polli</name>
    <name type="common">Benguela hake</name>
    <name type="synonym">Merluccius cadenati</name>
    <dbReference type="NCBI Taxonomy" id="89951"/>
    <lineage>
        <taxon>Eukaryota</taxon>
        <taxon>Metazoa</taxon>
        <taxon>Chordata</taxon>
        <taxon>Craniata</taxon>
        <taxon>Vertebrata</taxon>
        <taxon>Euteleostomi</taxon>
        <taxon>Actinopterygii</taxon>
        <taxon>Neopterygii</taxon>
        <taxon>Teleostei</taxon>
        <taxon>Neoteleostei</taxon>
        <taxon>Acanthomorphata</taxon>
        <taxon>Zeiogadaria</taxon>
        <taxon>Gadariae</taxon>
        <taxon>Gadiformes</taxon>
        <taxon>Gadoidei</taxon>
        <taxon>Merlucciidae</taxon>
        <taxon>Merluccius</taxon>
    </lineage>
</organism>
<evidence type="ECO:0000256" key="5">
    <source>
        <dbReference type="ARBA" id="ARBA00020821"/>
    </source>
</evidence>
<evidence type="ECO:0000313" key="16">
    <source>
        <dbReference type="EMBL" id="KAK0134990.1"/>
    </source>
</evidence>
<feature type="region of interest" description="Disordered" evidence="14">
    <location>
        <begin position="246"/>
        <end position="274"/>
    </location>
</feature>